<evidence type="ECO:0000313" key="3">
    <source>
        <dbReference type="Proteomes" id="UP001596039"/>
    </source>
</evidence>
<evidence type="ECO:0000256" key="1">
    <source>
        <dbReference type="SAM" id="SignalP"/>
    </source>
</evidence>
<proteinExistence type="predicted"/>
<accession>A0ABW0NUH8</accession>
<feature type="chain" id="PRO_5045771162" evidence="1">
    <location>
        <begin position="28"/>
        <end position="234"/>
    </location>
</feature>
<feature type="signal peptide" evidence="1">
    <location>
        <begin position="1"/>
        <end position="27"/>
    </location>
</feature>
<gene>
    <name evidence="2" type="ORF">ACFPJ4_09765</name>
</gene>
<keyword evidence="3" id="KW-1185">Reference proteome</keyword>
<dbReference type="EMBL" id="JBHSMG010000002">
    <property type="protein sequence ID" value="MFC5502524.1"/>
    <property type="molecule type" value="Genomic_DNA"/>
</dbReference>
<comment type="caution">
    <text evidence="2">The sequence shown here is derived from an EMBL/GenBank/DDBJ whole genome shotgun (WGS) entry which is preliminary data.</text>
</comment>
<protein>
    <submittedName>
        <fullName evidence="2">Uncharacterized protein</fullName>
    </submittedName>
</protein>
<reference evidence="3" key="1">
    <citation type="journal article" date="2019" name="Int. J. Syst. Evol. Microbiol.">
        <title>The Global Catalogue of Microorganisms (GCM) 10K type strain sequencing project: providing services to taxonomists for standard genome sequencing and annotation.</title>
        <authorList>
            <consortium name="The Broad Institute Genomics Platform"/>
            <consortium name="The Broad Institute Genome Sequencing Center for Infectious Disease"/>
            <person name="Wu L."/>
            <person name="Ma J."/>
        </authorList>
    </citation>
    <scope>NUCLEOTIDE SEQUENCE [LARGE SCALE GENOMIC DNA]</scope>
    <source>
        <strain evidence="3">CGMCC 4.6997</strain>
    </source>
</reference>
<organism evidence="2 3">
    <name type="scientific">Lysinimonas soli</name>
    <dbReference type="NCBI Taxonomy" id="1074233"/>
    <lineage>
        <taxon>Bacteria</taxon>
        <taxon>Bacillati</taxon>
        <taxon>Actinomycetota</taxon>
        <taxon>Actinomycetes</taxon>
        <taxon>Micrococcales</taxon>
        <taxon>Microbacteriaceae</taxon>
        <taxon>Lysinimonas</taxon>
    </lineage>
</organism>
<keyword evidence="1" id="KW-0732">Signal</keyword>
<sequence length="234" mass="24136">MFRIITAAAAAGALTLGASLGAAPAFADDAPKPTAHSSLAQIQQAGATQTAKRITSLTSAITRVNSNTSLTASDRSTVLGTLNADVAGMTSLQAKIAADTAASTAWTDYRSIFTEYRVYAVALPQSYEAAAADRLTGAAIPKLQSAHDRLASNLAANPGKWTSAMQTQLSDMQSKIDDAKTRSTGLAARALAVTPAGYNADHTLISNIRTDLRTALADCKAAAQDGRALVQALK</sequence>
<name>A0ABW0NUH8_9MICO</name>
<dbReference type="Proteomes" id="UP001596039">
    <property type="component" value="Unassembled WGS sequence"/>
</dbReference>
<evidence type="ECO:0000313" key="2">
    <source>
        <dbReference type="EMBL" id="MFC5502524.1"/>
    </source>
</evidence>
<dbReference type="RefSeq" id="WP_386740216.1">
    <property type="nucleotide sequence ID" value="NZ_JBHSMG010000002.1"/>
</dbReference>